<dbReference type="Proteomes" id="UP000799291">
    <property type="component" value="Unassembled WGS sequence"/>
</dbReference>
<sequence length="134" mass="15100">MTDTLLASIRYVVKDPKTAPGEKGCILHYAAPSGFSQNNFSIQPYSNIKMRNLCTANLTYEDHGLIIASIDSSQMRPSDFDDDDWIEKAYLPELHGGICKSLGAKDVTVFDWMLRKRARSFPQRHVSEENEGES</sequence>
<dbReference type="AlphaFoldDB" id="A0A6G1IQL8"/>
<evidence type="ECO:0000313" key="1">
    <source>
        <dbReference type="EMBL" id="KAF2680280.1"/>
    </source>
</evidence>
<proteinExistence type="predicted"/>
<evidence type="ECO:0000313" key="2">
    <source>
        <dbReference type="Proteomes" id="UP000799291"/>
    </source>
</evidence>
<reference evidence="1" key="1">
    <citation type="journal article" date="2020" name="Stud. Mycol.">
        <title>101 Dothideomycetes genomes: a test case for predicting lifestyles and emergence of pathogens.</title>
        <authorList>
            <person name="Haridas S."/>
            <person name="Albert R."/>
            <person name="Binder M."/>
            <person name="Bloem J."/>
            <person name="Labutti K."/>
            <person name="Salamov A."/>
            <person name="Andreopoulos B."/>
            <person name="Baker S."/>
            <person name="Barry K."/>
            <person name="Bills G."/>
            <person name="Bluhm B."/>
            <person name="Cannon C."/>
            <person name="Castanera R."/>
            <person name="Culley D."/>
            <person name="Daum C."/>
            <person name="Ezra D."/>
            <person name="Gonzalez J."/>
            <person name="Henrissat B."/>
            <person name="Kuo A."/>
            <person name="Liang C."/>
            <person name="Lipzen A."/>
            <person name="Lutzoni F."/>
            <person name="Magnuson J."/>
            <person name="Mondo S."/>
            <person name="Nolan M."/>
            <person name="Ohm R."/>
            <person name="Pangilinan J."/>
            <person name="Park H.-J."/>
            <person name="Ramirez L."/>
            <person name="Alfaro M."/>
            <person name="Sun H."/>
            <person name="Tritt A."/>
            <person name="Yoshinaga Y."/>
            <person name="Zwiers L.-H."/>
            <person name="Turgeon B."/>
            <person name="Goodwin S."/>
            <person name="Spatafora J."/>
            <person name="Crous P."/>
            <person name="Grigoriev I."/>
        </authorList>
    </citation>
    <scope>NUCLEOTIDE SEQUENCE</scope>
    <source>
        <strain evidence="1">CBS 122367</strain>
    </source>
</reference>
<dbReference type="OrthoDB" id="412788at2759"/>
<accession>A0A6G1IQL8</accession>
<keyword evidence="2" id="KW-1185">Reference proteome</keyword>
<dbReference type="EMBL" id="MU005597">
    <property type="protein sequence ID" value="KAF2680280.1"/>
    <property type="molecule type" value="Genomic_DNA"/>
</dbReference>
<organism evidence="1 2">
    <name type="scientific">Lentithecium fluviatile CBS 122367</name>
    <dbReference type="NCBI Taxonomy" id="1168545"/>
    <lineage>
        <taxon>Eukaryota</taxon>
        <taxon>Fungi</taxon>
        <taxon>Dikarya</taxon>
        <taxon>Ascomycota</taxon>
        <taxon>Pezizomycotina</taxon>
        <taxon>Dothideomycetes</taxon>
        <taxon>Pleosporomycetidae</taxon>
        <taxon>Pleosporales</taxon>
        <taxon>Massarineae</taxon>
        <taxon>Lentitheciaceae</taxon>
        <taxon>Lentithecium</taxon>
    </lineage>
</organism>
<name>A0A6G1IQL8_9PLEO</name>
<protein>
    <submittedName>
        <fullName evidence="1">Uncharacterized protein</fullName>
    </submittedName>
</protein>
<gene>
    <name evidence="1" type="ORF">K458DRAFT_392930</name>
</gene>